<feature type="transmembrane region" description="Helical" evidence="15">
    <location>
        <begin position="374"/>
        <end position="397"/>
    </location>
</feature>
<comment type="caution">
    <text evidence="17">The sequence shown here is derived from an EMBL/GenBank/DDBJ whole genome shotgun (WGS) entry which is preliminary data.</text>
</comment>
<comment type="subcellular location">
    <subcellularLocation>
        <location evidence="2">Lysosome lumen</location>
    </subcellularLocation>
    <subcellularLocation>
        <location evidence="13">Lysosome membrane</location>
        <topology evidence="13">Single-pass membrane protein</topology>
        <orientation evidence="13">Lumenal side</orientation>
    </subcellularLocation>
</comment>
<evidence type="ECO:0000256" key="7">
    <source>
        <dbReference type="ARBA" id="ARBA00022801"/>
    </source>
</evidence>
<evidence type="ECO:0000256" key="11">
    <source>
        <dbReference type="ARBA" id="ARBA00023180"/>
    </source>
</evidence>
<reference evidence="17 18" key="1">
    <citation type="journal article" date="2019" name="Genome Biol. Evol.">
        <title>Whole-Genome Sequencing of the Giant Devil Catfish, Bagarius yarrelli.</title>
        <authorList>
            <person name="Jiang W."/>
            <person name="Lv Y."/>
            <person name="Cheng L."/>
            <person name="Yang K."/>
            <person name="Chao B."/>
            <person name="Wang X."/>
            <person name="Li Y."/>
            <person name="Pan X."/>
            <person name="You X."/>
            <person name="Zhang Y."/>
            <person name="Yang J."/>
            <person name="Li J."/>
            <person name="Zhang X."/>
            <person name="Liu S."/>
            <person name="Sun C."/>
            <person name="Yang J."/>
            <person name="Shi Q."/>
        </authorList>
    </citation>
    <scope>NUCLEOTIDE SEQUENCE [LARGE SCALE GENOMIC DNA]</scope>
    <source>
        <strain evidence="17">JWS20170419001</strain>
        <tissue evidence="17">Muscle</tissue>
    </source>
</reference>
<evidence type="ECO:0000256" key="15">
    <source>
        <dbReference type="SAM" id="Phobius"/>
    </source>
</evidence>
<dbReference type="FunFam" id="3.40.50.1240:FF:000010">
    <property type="entry name" value="Prostatic acid phosphatase"/>
    <property type="match status" value="1"/>
</dbReference>
<evidence type="ECO:0000256" key="14">
    <source>
        <dbReference type="ARBA" id="ARBA00039422"/>
    </source>
</evidence>
<evidence type="ECO:0000256" key="10">
    <source>
        <dbReference type="ARBA" id="ARBA00023157"/>
    </source>
</evidence>
<keyword evidence="5 15" id="KW-0812">Transmembrane</keyword>
<keyword evidence="12" id="KW-0458">Lysosome</keyword>
<proteinExistence type="inferred from homology"/>
<evidence type="ECO:0000256" key="8">
    <source>
        <dbReference type="ARBA" id="ARBA00022989"/>
    </source>
</evidence>
<dbReference type="PANTHER" id="PTHR11567:SF180">
    <property type="entry name" value="LYSOSOMAL ACID PHOSPHATASE"/>
    <property type="match status" value="1"/>
</dbReference>
<evidence type="ECO:0000256" key="5">
    <source>
        <dbReference type="ARBA" id="ARBA00022692"/>
    </source>
</evidence>
<dbReference type="InterPro" id="IPR050645">
    <property type="entry name" value="Histidine_acid_phosphatase"/>
</dbReference>
<keyword evidence="11" id="KW-0325">Glycoprotein</keyword>
<dbReference type="Pfam" id="PF00328">
    <property type="entry name" value="His_Phos_2"/>
    <property type="match status" value="1"/>
</dbReference>
<dbReference type="PANTHER" id="PTHR11567">
    <property type="entry name" value="ACID PHOSPHATASE-RELATED"/>
    <property type="match status" value="1"/>
</dbReference>
<keyword evidence="9 15" id="KW-0472">Membrane</keyword>
<dbReference type="Gene3D" id="3.40.50.1240">
    <property type="entry name" value="Phosphoglycerate mutase-like"/>
    <property type="match status" value="1"/>
</dbReference>
<dbReference type="GO" id="GO:0005765">
    <property type="term" value="C:lysosomal membrane"/>
    <property type="evidence" value="ECO:0007669"/>
    <property type="project" value="UniProtKB-SubCell"/>
</dbReference>
<dbReference type="InterPro" id="IPR000560">
    <property type="entry name" value="His_Pase_clade-2"/>
</dbReference>
<dbReference type="CDD" id="cd07061">
    <property type="entry name" value="HP_HAP_like"/>
    <property type="match status" value="1"/>
</dbReference>
<gene>
    <name evidence="17" type="ORF">Baya_14025</name>
</gene>
<keyword evidence="6 16" id="KW-0732">Signal</keyword>
<protein>
    <recommendedName>
        <fullName evidence="14">Lysosomal acid phosphatase</fullName>
        <ecNumber evidence="4">3.1.3.2</ecNumber>
    </recommendedName>
</protein>
<name>A0A556V7P9_BAGYA</name>
<dbReference type="Proteomes" id="UP000319801">
    <property type="component" value="Unassembled WGS sequence"/>
</dbReference>
<keyword evidence="18" id="KW-1185">Reference proteome</keyword>
<feature type="chain" id="PRO_5022125812" description="Lysosomal acid phosphatase" evidence="16">
    <location>
        <begin position="20"/>
        <end position="417"/>
    </location>
</feature>
<evidence type="ECO:0000256" key="9">
    <source>
        <dbReference type="ARBA" id="ARBA00023136"/>
    </source>
</evidence>
<evidence type="ECO:0000313" key="17">
    <source>
        <dbReference type="EMBL" id="TSY13802.1"/>
    </source>
</evidence>
<dbReference type="GO" id="GO:0007040">
    <property type="term" value="P:lysosome organization"/>
    <property type="evidence" value="ECO:0007669"/>
    <property type="project" value="TreeGrafter"/>
</dbReference>
<dbReference type="InterPro" id="IPR029033">
    <property type="entry name" value="His_PPase_superfam"/>
</dbReference>
<organism evidence="17 18">
    <name type="scientific">Bagarius yarrelli</name>
    <name type="common">Goonch</name>
    <name type="synonym">Bagrus yarrelli</name>
    <dbReference type="NCBI Taxonomy" id="175774"/>
    <lineage>
        <taxon>Eukaryota</taxon>
        <taxon>Metazoa</taxon>
        <taxon>Chordata</taxon>
        <taxon>Craniata</taxon>
        <taxon>Vertebrata</taxon>
        <taxon>Euteleostomi</taxon>
        <taxon>Actinopterygii</taxon>
        <taxon>Neopterygii</taxon>
        <taxon>Teleostei</taxon>
        <taxon>Ostariophysi</taxon>
        <taxon>Siluriformes</taxon>
        <taxon>Sisoridae</taxon>
        <taxon>Sisorinae</taxon>
        <taxon>Bagarius</taxon>
    </lineage>
</organism>
<comment type="similarity">
    <text evidence="3">Belongs to the histidine acid phosphatase family.</text>
</comment>
<keyword evidence="10" id="KW-1015">Disulfide bond</keyword>
<dbReference type="InterPro" id="IPR033379">
    <property type="entry name" value="Acid_Pase_AS"/>
</dbReference>
<accession>A0A556V7P9</accession>
<evidence type="ECO:0000313" key="18">
    <source>
        <dbReference type="Proteomes" id="UP000319801"/>
    </source>
</evidence>
<comment type="catalytic activity">
    <reaction evidence="1">
        <text>a phosphate monoester + H2O = an alcohol + phosphate</text>
        <dbReference type="Rhea" id="RHEA:15017"/>
        <dbReference type="ChEBI" id="CHEBI:15377"/>
        <dbReference type="ChEBI" id="CHEBI:30879"/>
        <dbReference type="ChEBI" id="CHEBI:43474"/>
        <dbReference type="ChEBI" id="CHEBI:67140"/>
        <dbReference type="EC" id="3.1.3.2"/>
    </reaction>
</comment>
<keyword evidence="7" id="KW-0378">Hydrolase</keyword>
<dbReference type="GO" id="GO:0003993">
    <property type="term" value="F:acid phosphatase activity"/>
    <property type="evidence" value="ECO:0007669"/>
    <property type="project" value="UniProtKB-EC"/>
</dbReference>
<evidence type="ECO:0000256" key="4">
    <source>
        <dbReference type="ARBA" id="ARBA00012646"/>
    </source>
</evidence>
<evidence type="ECO:0000256" key="13">
    <source>
        <dbReference type="ARBA" id="ARBA00037852"/>
    </source>
</evidence>
<evidence type="ECO:0000256" key="12">
    <source>
        <dbReference type="ARBA" id="ARBA00023228"/>
    </source>
</evidence>
<dbReference type="AlphaFoldDB" id="A0A556V7P9"/>
<keyword evidence="8 15" id="KW-1133">Transmembrane helix</keyword>
<dbReference type="OrthoDB" id="258392at2759"/>
<evidence type="ECO:0000256" key="2">
    <source>
        <dbReference type="ARBA" id="ARBA00004227"/>
    </source>
</evidence>
<evidence type="ECO:0000256" key="3">
    <source>
        <dbReference type="ARBA" id="ARBA00005375"/>
    </source>
</evidence>
<dbReference type="SUPFAM" id="SSF53254">
    <property type="entry name" value="Phosphoglycerate mutase-like"/>
    <property type="match status" value="1"/>
</dbReference>
<dbReference type="PROSITE" id="PS00778">
    <property type="entry name" value="HIS_ACID_PHOSPHAT_2"/>
    <property type="match status" value="1"/>
</dbReference>
<dbReference type="PROSITE" id="PS00616">
    <property type="entry name" value="HIS_ACID_PHOSPHAT_1"/>
    <property type="match status" value="1"/>
</dbReference>
<evidence type="ECO:0000256" key="1">
    <source>
        <dbReference type="ARBA" id="ARBA00000032"/>
    </source>
</evidence>
<dbReference type="GO" id="GO:0043202">
    <property type="term" value="C:lysosomal lumen"/>
    <property type="evidence" value="ECO:0007669"/>
    <property type="project" value="UniProtKB-SubCell"/>
</dbReference>
<evidence type="ECO:0000256" key="6">
    <source>
        <dbReference type="ARBA" id="ARBA00022729"/>
    </source>
</evidence>
<sequence length="417" mass="47577">MGSCIFIVLSLFVFGYSFGERKLKFVTILYRHGDRSPVKAYPTDPYQEDSWPQGFGQLSQEGMQQHFELGQFLRKRFTGFLSKNYTRSEIFVRSTDYDRTLMSAASNLAGLYPPNGSQVFHPGLNWQPIPIHTVPQDEEKLLSFPIAECPRYQLLMNETEKTEIFLNITKTYNDFLEMVKNKTGLKSTSLGTMWSIYDTLFCEKMHGLSLPAWVTPDVMETLKLLKNFGFQILFGFYKREEKCRLQGGILLDQIIKNLSAAATSSLNQQQKMIMYSAHDTTIVALQEALNVYNGLQPPYASCHIFELHQDNNGSFYVAMFYHNDSSVAETYYLTLPGCAQLCPLQDFIRLTRSVIPTDWHKECQISTSKSDKDVIVGLAVCGFILLLLIVLLFVLLCRQSKPITGYSHIINQSDDHS</sequence>
<evidence type="ECO:0000256" key="16">
    <source>
        <dbReference type="SAM" id="SignalP"/>
    </source>
</evidence>
<dbReference type="EMBL" id="VCAZ01000145">
    <property type="protein sequence ID" value="TSY13802.1"/>
    <property type="molecule type" value="Genomic_DNA"/>
</dbReference>
<feature type="signal peptide" evidence="16">
    <location>
        <begin position="1"/>
        <end position="19"/>
    </location>
</feature>
<dbReference type="EC" id="3.1.3.2" evidence="4"/>